<dbReference type="OrthoDB" id="9782992at2"/>
<dbReference type="InterPro" id="IPR036282">
    <property type="entry name" value="Glutathione-S-Trfase_C_sf"/>
</dbReference>
<dbReference type="EMBL" id="CP019434">
    <property type="protein sequence ID" value="APZ42420.1"/>
    <property type="molecule type" value="Genomic_DNA"/>
</dbReference>
<dbReference type="PROSITE" id="PS50404">
    <property type="entry name" value="GST_NTER"/>
    <property type="match status" value="1"/>
</dbReference>
<dbReference type="KEGG" id="afy:BW247_04390"/>
<evidence type="ECO:0000313" key="4">
    <source>
        <dbReference type="EMBL" id="APZ42420.1"/>
    </source>
</evidence>
<dbReference type="GO" id="GO:0005737">
    <property type="term" value="C:cytoplasm"/>
    <property type="evidence" value="ECO:0007669"/>
    <property type="project" value="InterPro"/>
</dbReference>
<dbReference type="CDD" id="cd00570">
    <property type="entry name" value="GST_N_family"/>
    <property type="match status" value="1"/>
</dbReference>
<dbReference type="SUPFAM" id="SSF52833">
    <property type="entry name" value="Thioredoxin-like"/>
    <property type="match status" value="1"/>
</dbReference>
<evidence type="ECO:0008006" key="6">
    <source>
        <dbReference type="Google" id="ProtNLM"/>
    </source>
</evidence>
<evidence type="ECO:0000256" key="1">
    <source>
        <dbReference type="ARBA" id="ARBA00023002"/>
    </source>
</evidence>
<dbReference type="Proteomes" id="UP000243807">
    <property type="component" value="Chromosome"/>
</dbReference>
<dbReference type="SUPFAM" id="SSF47616">
    <property type="entry name" value="GST C-terminal domain-like"/>
    <property type="match status" value="1"/>
</dbReference>
<dbReference type="GO" id="GO:0045174">
    <property type="term" value="F:glutathione dehydrogenase (ascorbate) activity"/>
    <property type="evidence" value="ECO:0007669"/>
    <property type="project" value="UniProtKB-ARBA"/>
</dbReference>
<dbReference type="SFLD" id="SFLDS00019">
    <property type="entry name" value="Glutathione_Transferase_(cytos"/>
    <property type="match status" value="1"/>
</dbReference>
<dbReference type="PRINTS" id="PR01625">
    <property type="entry name" value="GSTRNSFRASEO"/>
</dbReference>
<keyword evidence="1" id="KW-0560">Oxidoreductase</keyword>
<organism evidence="4 5">
    <name type="scientific">Acidihalobacter ferrooxydans</name>
    <dbReference type="NCBI Taxonomy" id="1765967"/>
    <lineage>
        <taxon>Bacteria</taxon>
        <taxon>Pseudomonadati</taxon>
        <taxon>Pseudomonadota</taxon>
        <taxon>Gammaproteobacteria</taxon>
        <taxon>Chromatiales</taxon>
        <taxon>Ectothiorhodospiraceae</taxon>
        <taxon>Acidihalobacter</taxon>
    </lineage>
</organism>
<feature type="domain" description="GST N-terminal" evidence="2">
    <location>
        <begin position="2"/>
        <end position="80"/>
    </location>
</feature>
<accession>A0A1P8UF00</accession>
<sequence length="219" mass="25481">MTTLHFYYNDVCPFAYRVRLALAEKAIPHEAQIIDLQNIPDWYADISPTGKVPLLKYGDDVVWESTVINEFLEDVFPDPPLLPRNPVVRAHARIWIEYCNSTFQPNCCGLVFELDESQHEAIRTALLDSLTTIEKALSETTGPYWLGDRFSLVDLTYYPFFEHMPALTEYRGFELPKSLSRVHRWLEAMQTRPSVQVNRQPPAFYIEAYKPYVEGRMDK</sequence>
<dbReference type="InterPro" id="IPR005442">
    <property type="entry name" value="GST_omega"/>
</dbReference>
<dbReference type="RefSeq" id="WP_076836015.1">
    <property type="nucleotide sequence ID" value="NZ_CP019434.1"/>
</dbReference>
<keyword evidence="5" id="KW-1185">Reference proteome</keyword>
<dbReference type="Gene3D" id="3.40.30.10">
    <property type="entry name" value="Glutaredoxin"/>
    <property type="match status" value="1"/>
</dbReference>
<feature type="domain" description="GST C-terminal" evidence="3">
    <location>
        <begin position="85"/>
        <end position="212"/>
    </location>
</feature>
<name>A0A1P8UF00_9GAMM</name>
<dbReference type="InterPro" id="IPR036249">
    <property type="entry name" value="Thioredoxin-like_sf"/>
</dbReference>
<dbReference type="PROSITE" id="PS50405">
    <property type="entry name" value="GST_CTER"/>
    <property type="match status" value="1"/>
</dbReference>
<dbReference type="PANTHER" id="PTHR43968:SF6">
    <property type="entry name" value="GLUTATHIONE S-TRANSFERASE OMEGA"/>
    <property type="match status" value="1"/>
</dbReference>
<evidence type="ECO:0000259" key="2">
    <source>
        <dbReference type="PROSITE" id="PS50404"/>
    </source>
</evidence>
<dbReference type="AlphaFoldDB" id="A0A1P8UF00"/>
<dbReference type="InterPro" id="IPR010987">
    <property type="entry name" value="Glutathione-S-Trfase_C-like"/>
</dbReference>
<dbReference type="InterPro" id="IPR040079">
    <property type="entry name" value="Glutathione_S-Trfase"/>
</dbReference>
<dbReference type="Pfam" id="PF13409">
    <property type="entry name" value="GST_N_2"/>
    <property type="match status" value="1"/>
</dbReference>
<protein>
    <recommendedName>
        <fullName evidence="6">Glutathione S-transferase</fullName>
    </recommendedName>
</protein>
<dbReference type="Pfam" id="PF13410">
    <property type="entry name" value="GST_C_2"/>
    <property type="match status" value="1"/>
</dbReference>
<dbReference type="SFLD" id="SFLDG00358">
    <property type="entry name" value="Main_(cytGST)"/>
    <property type="match status" value="1"/>
</dbReference>
<evidence type="ECO:0000259" key="3">
    <source>
        <dbReference type="PROSITE" id="PS50405"/>
    </source>
</evidence>
<dbReference type="InterPro" id="IPR004045">
    <property type="entry name" value="Glutathione_S-Trfase_N"/>
</dbReference>
<dbReference type="Gene3D" id="1.20.1050.10">
    <property type="match status" value="1"/>
</dbReference>
<proteinExistence type="predicted"/>
<evidence type="ECO:0000313" key="5">
    <source>
        <dbReference type="Proteomes" id="UP000243807"/>
    </source>
</evidence>
<dbReference type="GO" id="GO:0004364">
    <property type="term" value="F:glutathione transferase activity"/>
    <property type="evidence" value="ECO:0007669"/>
    <property type="project" value="InterPro"/>
</dbReference>
<dbReference type="STRING" id="1765967.BW247_04390"/>
<reference evidence="4 5" key="1">
    <citation type="submission" date="2017-01" db="EMBL/GenBank/DDBJ databases">
        <title>Draft sequence of Acidihalobacter ferrooxidans strain DSM 14175 (strain V8).</title>
        <authorList>
            <person name="Khaleque H.N."/>
            <person name="Ramsay J.P."/>
            <person name="Murphy R.J.T."/>
            <person name="Kaksonen A.H."/>
            <person name="Boxall N.J."/>
            <person name="Watkin E.L.J."/>
        </authorList>
    </citation>
    <scope>NUCLEOTIDE SEQUENCE [LARGE SCALE GENOMIC DNA]</scope>
    <source>
        <strain evidence="4 5">V8</strain>
    </source>
</reference>
<dbReference type="PANTHER" id="PTHR43968">
    <property type="match status" value="1"/>
</dbReference>
<dbReference type="InterPro" id="IPR050983">
    <property type="entry name" value="GST_Omega/HSP26"/>
</dbReference>
<gene>
    <name evidence="4" type="ORF">BW247_04390</name>
</gene>